<organism evidence="5 6">
    <name type="scientific">Nocardioides albertanoniae</name>
    <dbReference type="NCBI Taxonomy" id="1175486"/>
    <lineage>
        <taxon>Bacteria</taxon>
        <taxon>Bacillati</taxon>
        <taxon>Actinomycetota</taxon>
        <taxon>Actinomycetes</taxon>
        <taxon>Propionibacteriales</taxon>
        <taxon>Nocardioidaceae</taxon>
        <taxon>Nocardioides</taxon>
    </lineage>
</organism>
<dbReference type="OrthoDB" id="7945987at2"/>
<dbReference type="Gene3D" id="1.10.10.10">
    <property type="entry name" value="Winged helix-like DNA-binding domain superfamily/Winged helix DNA-binding domain"/>
    <property type="match status" value="1"/>
</dbReference>
<evidence type="ECO:0000256" key="1">
    <source>
        <dbReference type="ARBA" id="ARBA00023015"/>
    </source>
</evidence>
<reference evidence="5 6" key="1">
    <citation type="submission" date="2019-06" db="EMBL/GenBank/DDBJ databases">
        <title>Sequencing the genomes of 1000 actinobacteria strains.</title>
        <authorList>
            <person name="Klenk H.-P."/>
        </authorList>
    </citation>
    <scope>NUCLEOTIDE SEQUENCE [LARGE SCALE GENOMIC DNA]</scope>
    <source>
        <strain evidence="5 6">DSM 25218</strain>
    </source>
</reference>
<dbReference type="GO" id="GO:0003677">
    <property type="term" value="F:DNA binding"/>
    <property type="evidence" value="ECO:0007669"/>
    <property type="project" value="UniProtKB-KW"/>
</dbReference>
<sequence>MATYDDPRILRAIAHPTRNRVLHELSAGGSLRAADIAERTGIPANQASFHLRQLAKYGLVEVDPEAGRDRRDRVWRLVDDDISINPREMVDQPGGEAAYTVFQRSSVAWGHHLVDQAFTVATDLDDERSKRIVSESSLRLTRDEAEQLQHDLNEVVARHRDASRGKSGDERDLYSVYQIIQPMPDLAGELDPVKEEFRVSGFGRPGAEK</sequence>
<dbReference type="Proteomes" id="UP000320209">
    <property type="component" value="Unassembled WGS sequence"/>
</dbReference>
<keyword evidence="2" id="KW-0238">DNA-binding</keyword>
<protein>
    <submittedName>
        <fullName evidence="5">ArsR family transcriptional regulator</fullName>
    </submittedName>
</protein>
<evidence type="ECO:0000259" key="4">
    <source>
        <dbReference type="SMART" id="SM00418"/>
    </source>
</evidence>
<dbReference type="SMART" id="SM00418">
    <property type="entry name" value="HTH_ARSR"/>
    <property type="match status" value="1"/>
</dbReference>
<dbReference type="InterPro" id="IPR051011">
    <property type="entry name" value="Metal_resp_trans_reg"/>
</dbReference>
<dbReference type="InterPro" id="IPR036388">
    <property type="entry name" value="WH-like_DNA-bd_sf"/>
</dbReference>
<dbReference type="Pfam" id="PF12840">
    <property type="entry name" value="HTH_20"/>
    <property type="match status" value="1"/>
</dbReference>
<comment type="caution">
    <text evidence="5">The sequence shown here is derived from an EMBL/GenBank/DDBJ whole genome shotgun (WGS) entry which is preliminary data.</text>
</comment>
<accession>A0A543AAQ0</accession>
<dbReference type="InterPro" id="IPR011991">
    <property type="entry name" value="ArsR-like_HTH"/>
</dbReference>
<evidence type="ECO:0000256" key="2">
    <source>
        <dbReference type="ARBA" id="ARBA00023125"/>
    </source>
</evidence>
<keyword evidence="3" id="KW-0804">Transcription</keyword>
<name>A0A543AAQ0_9ACTN</name>
<dbReference type="InterPro" id="IPR001845">
    <property type="entry name" value="HTH_ArsR_DNA-bd_dom"/>
</dbReference>
<dbReference type="CDD" id="cd00090">
    <property type="entry name" value="HTH_ARSR"/>
    <property type="match status" value="1"/>
</dbReference>
<dbReference type="RefSeq" id="WP_141781531.1">
    <property type="nucleotide sequence ID" value="NZ_VFOV01000001.1"/>
</dbReference>
<dbReference type="SUPFAM" id="SSF46785">
    <property type="entry name" value="Winged helix' DNA-binding domain"/>
    <property type="match status" value="1"/>
</dbReference>
<gene>
    <name evidence="5" type="ORF">FB381_3597</name>
</gene>
<dbReference type="EMBL" id="VFOV01000001">
    <property type="protein sequence ID" value="TQL69684.1"/>
    <property type="molecule type" value="Genomic_DNA"/>
</dbReference>
<evidence type="ECO:0000313" key="5">
    <source>
        <dbReference type="EMBL" id="TQL69684.1"/>
    </source>
</evidence>
<evidence type="ECO:0000313" key="6">
    <source>
        <dbReference type="Proteomes" id="UP000320209"/>
    </source>
</evidence>
<proteinExistence type="predicted"/>
<keyword evidence="6" id="KW-1185">Reference proteome</keyword>
<feature type="domain" description="HTH arsR-type" evidence="4">
    <location>
        <begin position="8"/>
        <end position="91"/>
    </location>
</feature>
<evidence type="ECO:0000256" key="3">
    <source>
        <dbReference type="ARBA" id="ARBA00023163"/>
    </source>
</evidence>
<dbReference type="AlphaFoldDB" id="A0A543AAQ0"/>
<dbReference type="PANTHER" id="PTHR43132:SF2">
    <property type="entry name" value="ARSENICAL RESISTANCE OPERON REPRESSOR ARSR-RELATED"/>
    <property type="match status" value="1"/>
</dbReference>
<dbReference type="PANTHER" id="PTHR43132">
    <property type="entry name" value="ARSENICAL RESISTANCE OPERON REPRESSOR ARSR-RELATED"/>
    <property type="match status" value="1"/>
</dbReference>
<dbReference type="InterPro" id="IPR036390">
    <property type="entry name" value="WH_DNA-bd_sf"/>
</dbReference>
<dbReference type="GO" id="GO:0003700">
    <property type="term" value="F:DNA-binding transcription factor activity"/>
    <property type="evidence" value="ECO:0007669"/>
    <property type="project" value="InterPro"/>
</dbReference>
<keyword evidence="1" id="KW-0805">Transcription regulation</keyword>